<sequence length="28" mass="3431">MLFSNCNFYALRFFNKYVPIQSRKTKTI</sequence>
<dbReference type="Proteomes" id="UP000234681">
    <property type="component" value="Chromosome 9"/>
</dbReference>
<dbReference type="EMBL" id="CH473965">
    <property type="protein sequence ID" value="EDL99115.1"/>
    <property type="molecule type" value="Genomic_DNA"/>
</dbReference>
<accession>A6INU5</accession>
<protein>
    <submittedName>
        <fullName evidence="1">RCG22238</fullName>
    </submittedName>
</protein>
<evidence type="ECO:0000313" key="2">
    <source>
        <dbReference type="Proteomes" id="UP000234681"/>
    </source>
</evidence>
<gene>
    <name evidence="1" type="ORF">rCG_22238</name>
</gene>
<reference evidence="1 2" key="1">
    <citation type="submission" date="2005-09" db="EMBL/GenBank/DDBJ databases">
        <authorList>
            <person name="Mural R.J."/>
            <person name="Li P.W."/>
            <person name="Adams M.D."/>
            <person name="Amanatides P.G."/>
            <person name="Baden-Tillson H."/>
            <person name="Barnstead M."/>
            <person name="Chin S.H."/>
            <person name="Dew I."/>
            <person name="Evans C.A."/>
            <person name="Ferriera S."/>
            <person name="Flanigan M."/>
            <person name="Fosler C."/>
            <person name="Glodek A."/>
            <person name="Gu Z."/>
            <person name="Holt R.A."/>
            <person name="Jennings D."/>
            <person name="Kraft C.L."/>
            <person name="Lu F."/>
            <person name="Nguyen T."/>
            <person name="Nusskern D.R."/>
            <person name="Pfannkoch C.M."/>
            <person name="Sitter C."/>
            <person name="Sutton G.G."/>
            <person name="Venter J.C."/>
            <person name="Wang Z."/>
            <person name="Woodage T."/>
            <person name="Zheng X.H."/>
            <person name="Zhong F."/>
        </authorList>
    </citation>
    <scope>NUCLEOTIDE SEQUENCE [LARGE SCALE GENOMIC DNA]</scope>
    <source>
        <strain>BN</strain>
        <strain evidence="2">Sprague-Dawley</strain>
    </source>
</reference>
<name>A6INU5_RAT</name>
<organism evidence="1 2">
    <name type="scientific">Rattus norvegicus</name>
    <name type="common">Rat</name>
    <dbReference type="NCBI Taxonomy" id="10116"/>
    <lineage>
        <taxon>Eukaryota</taxon>
        <taxon>Metazoa</taxon>
        <taxon>Chordata</taxon>
        <taxon>Craniata</taxon>
        <taxon>Vertebrata</taxon>
        <taxon>Euteleostomi</taxon>
        <taxon>Mammalia</taxon>
        <taxon>Eutheria</taxon>
        <taxon>Euarchontoglires</taxon>
        <taxon>Glires</taxon>
        <taxon>Rodentia</taxon>
        <taxon>Myomorpha</taxon>
        <taxon>Muroidea</taxon>
        <taxon>Muridae</taxon>
        <taxon>Murinae</taxon>
        <taxon>Rattus</taxon>
    </lineage>
</organism>
<proteinExistence type="predicted"/>
<dbReference type="AlphaFoldDB" id="A6INU5"/>
<evidence type="ECO:0000313" key="1">
    <source>
        <dbReference type="EMBL" id="EDL99115.1"/>
    </source>
</evidence>